<sequence length="250" mass="27327">MEAVSPSSSPSLSAPAASPSEQALETASSLATLSPKEDAFSPLTTAPPTISTTSPATVATATAAKDTGGMLDESAATSATTRVVRGRYAKFTSAMDVMLLEAMRLHNPFSAKHGTRLKMWQLVAQIVGMEAMKDPGAFSWHTCRAPLFDTGTILDEVISTNHDSRIPTTLFAGHKRRRMDGEPNLSQLLSPSNLPPELDSEAFRARVLELLETKIQFDMEQRIRENDLREQELQLQRQLLAYLQSKPQDD</sequence>
<dbReference type="EMBL" id="JAKCXM010000113">
    <property type="protein sequence ID" value="KAJ0402002.1"/>
    <property type="molecule type" value="Genomic_DNA"/>
</dbReference>
<keyword evidence="3" id="KW-1185">Reference proteome</keyword>
<reference evidence="2" key="1">
    <citation type="submission" date="2021-12" db="EMBL/GenBank/DDBJ databases">
        <title>Prjna785345.</title>
        <authorList>
            <person name="Rujirawat T."/>
            <person name="Krajaejun T."/>
        </authorList>
    </citation>
    <scope>NUCLEOTIDE SEQUENCE</scope>
    <source>
        <strain evidence="2">Pi057C3</strain>
    </source>
</reference>
<dbReference type="Proteomes" id="UP001209570">
    <property type="component" value="Unassembled WGS sequence"/>
</dbReference>
<evidence type="ECO:0000313" key="3">
    <source>
        <dbReference type="Proteomes" id="UP001209570"/>
    </source>
</evidence>
<name>A0AAD5LIE3_PYTIN</name>
<dbReference type="AlphaFoldDB" id="A0AAD5LIE3"/>
<protein>
    <submittedName>
        <fullName evidence="2">Uncharacterized protein</fullName>
    </submittedName>
</protein>
<proteinExistence type="predicted"/>
<comment type="caution">
    <text evidence="2">The sequence shown here is derived from an EMBL/GenBank/DDBJ whole genome shotgun (WGS) entry which is preliminary data.</text>
</comment>
<feature type="compositionally biased region" description="Polar residues" evidence="1">
    <location>
        <begin position="21"/>
        <end position="32"/>
    </location>
</feature>
<feature type="compositionally biased region" description="Low complexity" evidence="1">
    <location>
        <begin position="1"/>
        <end position="20"/>
    </location>
</feature>
<feature type="region of interest" description="Disordered" evidence="1">
    <location>
        <begin position="1"/>
        <end position="57"/>
    </location>
</feature>
<evidence type="ECO:0000313" key="2">
    <source>
        <dbReference type="EMBL" id="KAJ0402002.1"/>
    </source>
</evidence>
<organism evidence="2 3">
    <name type="scientific">Pythium insidiosum</name>
    <name type="common">Pythiosis disease agent</name>
    <dbReference type="NCBI Taxonomy" id="114742"/>
    <lineage>
        <taxon>Eukaryota</taxon>
        <taxon>Sar</taxon>
        <taxon>Stramenopiles</taxon>
        <taxon>Oomycota</taxon>
        <taxon>Peronosporomycetes</taxon>
        <taxon>Pythiales</taxon>
        <taxon>Pythiaceae</taxon>
        <taxon>Pythium</taxon>
    </lineage>
</organism>
<evidence type="ECO:0000256" key="1">
    <source>
        <dbReference type="SAM" id="MobiDB-lite"/>
    </source>
</evidence>
<accession>A0AAD5LIE3</accession>
<gene>
    <name evidence="2" type="ORF">P43SY_006517</name>
</gene>
<feature type="compositionally biased region" description="Low complexity" evidence="1">
    <location>
        <begin position="41"/>
        <end position="57"/>
    </location>
</feature>